<name>A0A433VCS1_9CYAN</name>
<comment type="caution">
    <text evidence="1">The sequence shown here is derived from an EMBL/GenBank/DDBJ whole genome shotgun (WGS) entry which is preliminary data.</text>
</comment>
<proteinExistence type="predicted"/>
<reference evidence="1" key="1">
    <citation type="submission" date="2018-12" db="EMBL/GenBank/DDBJ databases">
        <authorList>
            <person name="Will S."/>
            <person name="Neumann-Schaal M."/>
            <person name="Henke P."/>
        </authorList>
    </citation>
    <scope>NUCLEOTIDE SEQUENCE</scope>
    <source>
        <strain evidence="1">PCC 7102</strain>
    </source>
</reference>
<protein>
    <submittedName>
        <fullName evidence="1">Uncharacterized protein</fullName>
    </submittedName>
</protein>
<gene>
    <name evidence="1" type="ORF">DSM106972_048240</name>
</gene>
<evidence type="ECO:0000313" key="2">
    <source>
        <dbReference type="Proteomes" id="UP000271624"/>
    </source>
</evidence>
<dbReference type="EMBL" id="RSCL01000012">
    <property type="protein sequence ID" value="RUT03910.1"/>
    <property type="molecule type" value="Genomic_DNA"/>
</dbReference>
<accession>A0A433VCS1</accession>
<reference evidence="1" key="2">
    <citation type="journal article" date="2019" name="Genome Biol. Evol.">
        <title>Day and night: Metabolic profiles and evolutionary relationships of six axenic non-marine cyanobacteria.</title>
        <authorList>
            <person name="Will S.E."/>
            <person name="Henke P."/>
            <person name="Boedeker C."/>
            <person name="Huang S."/>
            <person name="Brinkmann H."/>
            <person name="Rohde M."/>
            <person name="Jarek M."/>
            <person name="Friedl T."/>
            <person name="Seufert S."/>
            <person name="Schumacher M."/>
            <person name="Overmann J."/>
            <person name="Neumann-Schaal M."/>
            <person name="Petersen J."/>
        </authorList>
    </citation>
    <scope>NUCLEOTIDE SEQUENCE [LARGE SCALE GENOMIC DNA]</scope>
    <source>
        <strain evidence="1">PCC 7102</strain>
    </source>
</reference>
<keyword evidence="2" id="KW-1185">Reference proteome</keyword>
<evidence type="ECO:0000313" key="1">
    <source>
        <dbReference type="EMBL" id="RUT03910.1"/>
    </source>
</evidence>
<organism evidence="1 2">
    <name type="scientific">Dulcicalothrix desertica PCC 7102</name>
    <dbReference type="NCBI Taxonomy" id="232991"/>
    <lineage>
        <taxon>Bacteria</taxon>
        <taxon>Bacillati</taxon>
        <taxon>Cyanobacteriota</taxon>
        <taxon>Cyanophyceae</taxon>
        <taxon>Nostocales</taxon>
        <taxon>Calotrichaceae</taxon>
        <taxon>Dulcicalothrix</taxon>
    </lineage>
</organism>
<dbReference type="AlphaFoldDB" id="A0A433VCS1"/>
<sequence length="53" mass="5600">MLVAVTALAGGAATLTANVVLAKIRANLLFIDCLEVVDMILSFDKYSFLGNIV</sequence>
<dbReference type="Proteomes" id="UP000271624">
    <property type="component" value="Unassembled WGS sequence"/>
</dbReference>